<keyword evidence="6 8" id="KW-0472">Membrane</keyword>
<proteinExistence type="predicted"/>
<dbReference type="GO" id="GO:0006874">
    <property type="term" value="P:intracellular calcium ion homeostasis"/>
    <property type="evidence" value="ECO:0007669"/>
    <property type="project" value="TreeGrafter"/>
</dbReference>
<evidence type="ECO:0000256" key="1">
    <source>
        <dbReference type="ARBA" id="ARBA00004127"/>
    </source>
</evidence>
<dbReference type="Pfam" id="PF01699">
    <property type="entry name" value="Na_Ca_ex"/>
    <property type="match status" value="1"/>
</dbReference>
<organism evidence="10 11">
    <name type="scientific">Nannochloropsis gaditana</name>
    <dbReference type="NCBI Taxonomy" id="72520"/>
    <lineage>
        <taxon>Eukaryota</taxon>
        <taxon>Sar</taxon>
        <taxon>Stramenopiles</taxon>
        <taxon>Ochrophyta</taxon>
        <taxon>Eustigmatophyceae</taxon>
        <taxon>Eustigmatales</taxon>
        <taxon>Monodopsidaceae</taxon>
        <taxon>Nannochloropsis</taxon>
    </lineage>
</organism>
<evidence type="ECO:0000256" key="7">
    <source>
        <dbReference type="SAM" id="MobiDB-lite"/>
    </source>
</evidence>
<keyword evidence="11" id="KW-1185">Reference proteome</keyword>
<dbReference type="PANTHER" id="PTHR31503">
    <property type="entry name" value="VACUOLAR CALCIUM ION TRANSPORTER"/>
    <property type="match status" value="1"/>
</dbReference>
<evidence type="ECO:0000313" key="11">
    <source>
        <dbReference type="Proteomes" id="UP000019335"/>
    </source>
</evidence>
<evidence type="ECO:0000256" key="6">
    <source>
        <dbReference type="ARBA" id="ARBA00023136"/>
    </source>
</evidence>
<sequence>MTAVAVAYKNRMELAMGIAVGSATQISVFVIPFLVIAGWIMDKPMTLNFTHVELILYIMSVIITIPRGEQQLDPRLPPHHVLHIHLLRHLARERDPIDRGGRDEAPAGLVGGLMRAREGGREGGKEGGRGTPSSGVEWVRARLAHLHMYLKRMVMKREGYIEDANRWSKPTEQACV</sequence>
<feature type="transmembrane region" description="Helical" evidence="8">
    <location>
        <begin position="18"/>
        <end position="41"/>
    </location>
</feature>
<comment type="subcellular location">
    <subcellularLocation>
        <location evidence="1">Endomembrane system</location>
        <topology evidence="1">Multi-pass membrane protein</topology>
    </subcellularLocation>
</comment>
<dbReference type="OrthoDB" id="1699231at2759"/>
<dbReference type="InterPro" id="IPR004837">
    <property type="entry name" value="NaCa_Exmemb"/>
</dbReference>
<reference evidence="10 11" key="1">
    <citation type="journal article" date="2014" name="Mol. Plant">
        <title>Chromosome Scale Genome Assembly and Transcriptome Profiling of Nannochloropsis gaditana in Nitrogen Depletion.</title>
        <authorList>
            <person name="Corteggiani Carpinelli E."/>
            <person name="Telatin A."/>
            <person name="Vitulo N."/>
            <person name="Forcato C."/>
            <person name="D'Angelo M."/>
            <person name="Schiavon R."/>
            <person name="Vezzi A."/>
            <person name="Giacometti G.M."/>
            <person name="Morosinotto T."/>
            <person name="Valle G."/>
        </authorList>
    </citation>
    <scope>NUCLEOTIDE SEQUENCE [LARGE SCALE GENOMIC DNA]</scope>
    <source>
        <strain evidence="10 11">B-31</strain>
    </source>
</reference>
<evidence type="ECO:0000256" key="5">
    <source>
        <dbReference type="ARBA" id="ARBA00023065"/>
    </source>
</evidence>
<dbReference type="GO" id="GO:0015369">
    <property type="term" value="F:calcium:proton antiporter activity"/>
    <property type="evidence" value="ECO:0007669"/>
    <property type="project" value="TreeGrafter"/>
</dbReference>
<gene>
    <name evidence="10" type="ORF">Naga_101096g1</name>
</gene>
<protein>
    <submittedName>
        <fullName evidence="10">Ca2: cation antiporter family</fullName>
    </submittedName>
</protein>
<feature type="domain" description="Sodium/calcium exchanger membrane region" evidence="9">
    <location>
        <begin position="1"/>
        <end position="62"/>
    </location>
</feature>
<evidence type="ECO:0000256" key="8">
    <source>
        <dbReference type="SAM" id="Phobius"/>
    </source>
</evidence>
<dbReference type="AlphaFoldDB" id="W7TYC3"/>
<keyword evidence="3 8" id="KW-0812">Transmembrane</keyword>
<keyword evidence="5" id="KW-0406">Ion transport</keyword>
<dbReference type="Proteomes" id="UP000019335">
    <property type="component" value="Chromosome 4"/>
</dbReference>
<dbReference type="EMBL" id="AZIL01000286">
    <property type="protein sequence ID" value="EWM28478.1"/>
    <property type="molecule type" value="Genomic_DNA"/>
</dbReference>
<dbReference type="GO" id="GO:0012505">
    <property type="term" value="C:endomembrane system"/>
    <property type="evidence" value="ECO:0007669"/>
    <property type="project" value="UniProtKB-SubCell"/>
</dbReference>
<feature type="region of interest" description="Disordered" evidence="7">
    <location>
        <begin position="97"/>
        <end position="134"/>
    </location>
</feature>
<evidence type="ECO:0000256" key="4">
    <source>
        <dbReference type="ARBA" id="ARBA00022989"/>
    </source>
</evidence>
<evidence type="ECO:0000256" key="2">
    <source>
        <dbReference type="ARBA" id="ARBA00022448"/>
    </source>
</evidence>
<dbReference type="PANTHER" id="PTHR31503:SF22">
    <property type="entry name" value="VACUOLAR CALCIUM ION TRANSPORTER"/>
    <property type="match status" value="1"/>
</dbReference>
<keyword evidence="4 8" id="KW-1133">Transmembrane helix</keyword>
<evidence type="ECO:0000313" key="10">
    <source>
        <dbReference type="EMBL" id="EWM28478.1"/>
    </source>
</evidence>
<evidence type="ECO:0000256" key="3">
    <source>
        <dbReference type="ARBA" id="ARBA00022692"/>
    </source>
</evidence>
<dbReference type="InterPro" id="IPR004713">
    <property type="entry name" value="CaH_exchang"/>
</dbReference>
<evidence type="ECO:0000259" key="9">
    <source>
        <dbReference type="Pfam" id="PF01699"/>
    </source>
</evidence>
<accession>W7TYC3</accession>
<keyword evidence="2" id="KW-0813">Transport</keyword>
<name>W7TYC3_9STRA</name>
<feature type="transmembrane region" description="Helical" evidence="8">
    <location>
        <begin position="47"/>
        <end position="65"/>
    </location>
</feature>
<comment type="caution">
    <text evidence="10">The sequence shown here is derived from an EMBL/GenBank/DDBJ whole genome shotgun (WGS) entry which is preliminary data.</text>
</comment>
<feature type="compositionally biased region" description="Basic and acidic residues" evidence="7">
    <location>
        <begin position="115"/>
        <end position="128"/>
    </location>
</feature>
<dbReference type="GO" id="GO:0016020">
    <property type="term" value="C:membrane"/>
    <property type="evidence" value="ECO:0007669"/>
    <property type="project" value="InterPro"/>
</dbReference>